<dbReference type="Gene3D" id="3.30.1050.10">
    <property type="entry name" value="SCP2 sterol-binding domain"/>
    <property type="match status" value="1"/>
</dbReference>
<feature type="domain" description="SCP2" evidence="1">
    <location>
        <begin position="21"/>
        <end position="108"/>
    </location>
</feature>
<comment type="caution">
    <text evidence="2">The sequence shown here is derived from an EMBL/GenBank/DDBJ whole genome shotgun (WGS) entry which is preliminary data.</text>
</comment>
<sequence>MAVDVQKWFDEDFGAGLVRHADEARKVETKFQVSITGEGGGEWWIDPSAGKVERGNPGGAGLTMVMDASTFAKVYDAPKSGLTQGFFAGHVKMTGNTAAAEKFADLLQLAKQ</sequence>
<dbReference type="Proteomes" id="UP001596183">
    <property type="component" value="Unassembled WGS sequence"/>
</dbReference>
<reference evidence="3" key="1">
    <citation type="journal article" date="2019" name="Int. J. Syst. Evol. Microbiol.">
        <title>The Global Catalogue of Microorganisms (GCM) 10K type strain sequencing project: providing services to taxonomists for standard genome sequencing and annotation.</title>
        <authorList>
            <consortium name="The Broad Institute Genomics Platform"/>
            <consortium name="The Broad Institute Genome Sequencing Center for Infectious Disease"/>
            <person name="Wu L."/>
            <person name="Ma J."/>
        </authorList>
    </citation>
    <scope>NUCLEOTIDE SEQUENCE [LARGE SCALE GENOMIC DNA]</scope>
    <source>
        <strain evidence="3">JCM 13852</strain>
    </source>
</reference>
<evidence type="ECO:0000259" key="1">
    <source>
        <dbReference type="Pfam" id="PF02036"/>
    </source>
</evidence>
<organism evidence="2 3">
    <name type="scientific">Streptomyces incanus</name>
    <dbReference type="NCBI Taxonomy" id="887453"/>
    <lineage>
        <taxon>Bacteria</taxon>
        <taxon>Bacillati</taxon>
        <taxon>Actinomycetota</taxon>
        <taxon>Actinomycetes</taxon>
        <taxon>Kitasatosporales</taxon>
        <taxon>Streptomycetaceae</taxon>
        <taxon>Streptomyces</taxon>
    </lineage>
</organism>
<evidence type="ECO:0000313" key="2">
    <source>
        <dbReference type="EMBL" id="MFC5674627.1"/>
    </source>
</evidence>
<proteinExistence type="predicted"/>
<dbReference type="SUPFAM" id="SSF55718">
    <property type="entry name" value="SCP-like"/>
    <property type="match status" value="1"/>
</dbReference>
<accession>A0ABW0XYE0</accession>
<evidence type="ECO:0000313" key="3">
    <source>
        <dbReference type="Proteomes" id="UP001596183"/>
    </source>
</evidence>
<dbReference type="EMBL" id="JBHSPC010000122">
    <property type="protein sequence ID" value="MFC5674627.1"/>
    <property type="molecule type" value="Genomic_DNA"/>
</dbReference>
<dbReference type="InterPro" id="IPR036527">
    <property type="entry name" value="SCP2_sterol-bd_dom_sf"/>
</dbReference>
<protein>
    <submittedName>
        <fullName evidence="2">SCP2 sterol-binding domain-containing protein</fullName>
    </submittedName>
</protein>
<name>A0ABW0XYE0_9ACTN</name>
<keyword evidence="3" id="KW-1185">Reference proteome</keyword>
<gene>
    <name evidence="2" type="ORF">ACFP2V_32540</name>
</gene>
<dbReference type="GeneID" id="91548680"/>
<dbReference type="Pfam" id="PF02036">
    <property type="entry name" value="SCP2"/>
    <property type="match status" value="1"/>
</dbReference>
<dbReference type="InterPro" id="IPR003033">
    <property type="entry name" value="SCP2_sterol-bd_dom"/>
</dbReference>
<dbReference type="RefSeq" id="WP_326756737.1">
    <property type="nucleotide sequence ID" value="NZ_JBHSPC010000122.1"/>
</dbReference>